<evidence type="ECO:0000313" key="1">
    <source>
        <dbReference type="EMBL" id="RNB84926.1"/>
    </source>
</evidence>
<dbReference type="Proteomes" id="UP000281915">
    <property type="component" value="Unassembled WGS sequence"/>
</dbReference>
<gene>
    <name evidence="1" type="ORF">EDM58_04415</name>
</gene>
<evidence type="ECO:0000313" key="2">
    <source>
        <dbReference type="Proteomes" id="UP000281915"/>
    </source>
</evidence>
<organism evidence="1 2">
    <name type="scientific">Brevibacillus panacihumi</name>
    <dbReference type="NCBI Taxonomy" id="497735"/>
    <lineage>
        <taxon>Bacteria</taxon>
        <taxon>Bacillati</taxon>
        <taxon>Bacillota</taxon>
        <taxon>Bacilli</taxon>
        <taxon>Bacillales</taxon>
        <taxon>Paenibacillaceae</taxon>
        <taxon>Brevibacillus</taxon>
    </lineage>
</organism>
<dbReference type="AlphaFoldDB" id="A0A3M8DA53"/>
<sequence length="59" mass="6525">MLSSILAVITLNKDRVAGGAPIFFCSDQQEQQQIAFLLEKILDGMVHEVTADTLVIVRH</sequence>
<proteinExistence type="predicted"/>
<dbReference type="RefSeq" id="WP_122912280.1">
    <property type="nucleotide sequence ID" value="NZ_RHHT01000005.1"/>
</dbReference>
<dbReference type="Pfam" id="PF21835">
    <property type="entry name" value="YIEGIA_cap"/>
    <property type="match status" value="1"/>
</dbReference>
<comment type="caution">
    <text evidence="1">The sequence shown here is derived from an EMBL/GenBank/DDBJ whole genome shotgun (WGS) entry which is preliminary data.</text>
</comment>
<name>A0A3M8DA53_9BACL</name>
<protein>
    <submittedName>
        <fullName evidence="1">Uncharacterized protein</fullName>
    </submittedName>
</protein>
<dbReference type="InterPro" id="IPR054055">
    <property type="entry name" value="YpzH"/>
</dbReference>
<reference evidence="1 2" key="1">
    <citation type="submission" date="2018-10" db="EMBL/GenBank/DDBJ databases">
        <title>Phylogenomics of Brevibacillus.</title>
        <authorList>
            <person name="Dunlap C."/>
        </authorList>
    </citation>
    <scope>NUCLEOTIDE SEQUENCE [LARGE SCALE GENOMIC DNA]</scope>
    <source>
        <strain evidence="1 2">JCM 15085</strain>
    </source>
</reference>
<dbReference type="EMBL" id="RHHT01000005">
    <property type="protein sequence ID" value="RNB84926.1"/>
    <property type="molecule type" value="Genomic_DNA"/>
</dbReference>
<accession>A0A3M8DA53</accession>